<dbReference type="Gene3D" id="1.10.10.10">
    <property type="entry name" value="Winged helix-like DNA-binding domain superfamily/Winged helix DNA-binding domain"/>
    <property type="match status" value="1"/>
</dbReference>
<keyword evidence="3" id="KW-1185">Reference proteome</keyword>
<feature type="domain" description="HTH luxR-type" evidence="1">
    <location>
        <begin position="167"/>
        <end position="232"/>
    </location>
</feature>
<dbReference type="SUPFAM" id="SSF46894">
    <property type="entry name" value="C-terminal effector domain of the bipartite response regulators"/>
    <property type="match status" value="1"/>
</dbReference>
<name>A0A1X7AGC7_9GAMM</name>
<dbReference type="GO" id="GO:0006355">
    <property type="term" value="P:regulation of DNA-templated transcription"/>
    <property type="evidence" value="ECO:0007669"/>
    <property type="project" value="InterPro"/>
</dbReference>
<organism evidence="2 3">
    <name type="scientific">Parendozoicomonas haliclonae</name>
    <dbReference type="NCBI Taxonomy" id="1960125"/>
    <lineage>
        <taxon>Bacteria</taxon>
        <taxon>Pseudomonadati</taxon>
        <taxon>Pseudomonadota</taxon>
        <taxon>Gammaproteobacteria</taxon>
        <taxon>Oceanospirillales</taxon>
        <taxon>Endozoicomonadaceae</taxon>
        <taxon>Parendozoicomonas</taxon>
    </lineage>
</organism>
<dbReference type="InterPro" id="IPR000792">
    <property type="entry name" value="Tscrpt_reg_LuxR_C"/>
</dbReference>
<dbReference type="AlphaFoldDB" id="A0A1X7AGC7"/>
<proteinExistence type="predicted"/>
<dbReference type="OrthoDB" id="6115007at2"/>
<dbReference type="Proteomes" id="UP000196573">
    <property type="component" value="Unassembled WGS sequence"/>
</dbReference>
<dbReference type="SMART" id="SM00421">
    <property type="entry name" value="HTH_LUXR"/>
    <property type="match status" value="1"/>
</dbReference>
<dbReference type="Pfam" id="PF00196">
    <property type="entry name" value="GerE"/>
    <property type="match status" value="1"/>
</dbReference>
<protein>
    <submittedName>
        <fullName evidence="2">Spore germination protein GerE</fullName>
    </submittedName>
</protein>
<dbReference type="InterPro" id="IPR036388">
    <property type="entry name" value="WH-like_DNA-bd_sf"/>
</dbReference>
<dbReference type="GO" id="GO:0003677">
    <property type="term" value="F:DNA binding"/>
    <property type="evidence" value="ECO:0007669"/>
    <property type="project" value="InterPro"/>
</dbReference>
<evidence type="ECO:0000313" key="3">
    <source>
        <dbReference type="Proteomes" id="UP000196573"/>
    </source>
</evidence>
<accession>A0A1X7AGC7</accession>
<sequence>MIIGSHCTATVDEITRLLGAYYTIYAGVKQSGIENGLFTRQDGMKLDVLSTNMPTILPMEQSGQYINRRDANLHRMLNTCEPFIYDHTCRSVIDGSVSRMLNLTFAMAVPVTYEDYPNHKFVVMFYCTEPSKIILEELLFSCRDKVQYVANSLFMQWQQQNGQSFNIFHSRAVFCGRAIEVAQSLADGFSTKETAQKLFLSESGVRYHIDNVGKKMMTRNRGHLMAELIRKGVIV</sequence>
<gene>
    <name evidence="2" type="primary">gerE_1</name>
    <name evidence="2" type="ORF">EHSB41UT_00880</name>
</gene>
<dbReference type="RefSeq" id="WP_087107291.1">
    <property type="nucleotide sequence ID" value="NZ_CBCSCN010000001.1"/>
</dbReference>
<dbReference type="EMBL" id="FWPT01000002">
    <property type="protein sequence ID" value="SMA38501.1"/>
    <property type="molecule type" value="Genomic_DNA"/>
</dbReference>
<dbReference type="InterPro" id="IPR016032">
    <property type="entry name" value="Sig_transdc_resp-reg_C-effctor"/>
</dbReference>
<reference evidence="2 3" key="1">
    <citation type="submission" date="2017-03" db="EMBL/GenBank/DDBJ databases">
        <authorList>
            <person name="Afonso C.L."/>
            <person name="Miller P.J."/>
            <person name="Scott M.A."/>
            <person name="Spackman E."/>
            <person name="Goraichik I."/>
            <person name="Dimitrov K.M."/>
            <person name="Suarez D.L."/>
            <person name="Swayne D.E."/>
        </authorList>
    </citation>
    <scope>NUCLEOTIDE SEQUENCE [LARGE SCALE GENOMIC DNA]</scope>
    <source>
        <strain evidence="2">SB41UT1</strain>
    </source>
</reference>
<evidence type="ECO:0000313" key="2">
    <source>
        <dbReference type="EMBL" id="SMA38501.1"/>
    </source>
</evidence>
<evidence type="ECO:0000259" key="1">
    <source>
        <dbReference type="PROSITE" id="PS50043"/>
    </source>
</evidence>
<dbReference type="PROSITE" id="PS50043">
    <property type="entry name" value="HTH_LUXR_2"/>
    <property type="match status" value="1"/>
</dbReference>